<reference evidence="4" key="1">
    <citation type="submission" date="2017-02" db="EMBL/GenBank/DDBJ databases">
        <authorList>
            <person name="Varghese N."/>
            <person name="Submissions S."/>
        </authorList>
    </citation>
    <scope>NUCLEOTIDE SEQUENCE [LARGE SCALE GENOMIC DNA]</scope>
    <source>
        <strain evidence="4">DSM 22385</strain>
    </source>
</reference>
<evidence type="ECO:0000256" key="1">
    <source>
        <dbReference type="SAM" id="MobiDB-lite"/>
    </source>
</evidence>
<evidence type="ECO:0000259" key="2">
    <source>
        <dbReference type="Pfam" id="PF03781"/>
    </source>
</evidence>
<dbReference type="OrthoDB" id="9773278at2"/>
<dbReference type="InterPro" id="IPR005532">
    <property type="entry name" value="SUMF_dom"/>
</dbReference>
<dbReference type="EMBL" id="FUYR01000001">
    <property type="protein sequence ID" value="SKB27922.1"/>
    <property type="molecule type" value="Genomic_DNA"/>
</dbReference>
<evidence type="ECO:0000313" key="4">
    <source>
        <dbReference type="Proteomes" id="UP000189981"/>
    </source>
</evidence>
<sequence length="322" mass="36887">MINTKNYSYGFAFLLLLISKVTIGQQKHADYTQEIPAVSVKFQMKAIPGGKFKMGSEKSESGHKPDEGPIHEVTVSPFWMSTKEVTWDMYELFVYQDFDQTKSLGVDAITRPSKPYLDMTFGMGKEGHPAVGMTQYNALQFCKWLYTRTGIFYRLPTEAEWEYACRAGTTTAYSFGSDTNQVKDYAWLRSNSMEKTHPVGGKKPNPWGLFDMHGNVAEWTLDQYLPDYSKLEKYSIDPIAKPEKLYPHSVRGGSFEDEASGLRSAARRGSDPNWKRIDPQIPKSNWWFPEAPFVGIRLVRPFIVPSKQEIEEFYNQKPIADY</sequence>
<gene>
    <name evidence="3" type="ORF">SAMN05661099_0104</name>
</gene>
<dbReference type="PANTHER" id="PTHR23150">
    <property type="entry name" value="SULFATASE MODIFYING FACTOR 1, 2"/>
    <property type="match status" value="1"/>
</dbReference>
<dbReference type="SUPFAM" id="SSF56436">
    <property type="entry name" value="C-type lectin-like"/>
    <property type="match status" value="1"/>
</dbReference>
<dbReference type="Proteomes" id="UP000189981">
    <property type="component" value="Unassembled WGS sequence"/>
</dbReference>
<feature type="domain" description="Sulfatase-modifying factor enzyme-like" evidence="2">
    <location>
        <begin position="44"/>
        <end position="274"/>
    </location>
</feature>
<evidence type="ECO:0000313" key="3">
    <source>
        <dbReference type="EMBL" id="SKB27922.1"/>
    </source>
</evidence>
<dbReference type="STRING" id="572036.SAMN05661099_0104"/>
<dbReference type="PANTHER" id="PTHR23150:SF19">
    <property type="entry name" value="FORMYLGLYCINE-GENERATING ENZYME"/>
    <property type="match status" value="1"/>
</dbReference>
<dbReference type="Pfam" id="PF03781">
    <property type="entry name" value="FGE-sulfatase"/>
    <property type="match status" value="1"/>
</dbReference>
<dbReference type="InterPro" id="IPR051043">
    <property type="entry name" value="Sulfatase_Mod_Factor_Kinase"/>
</dbReference>
<protein>
    <submittedName>
        <fullName evidence="3">Formylglycine-generating enzyme, required for sulfatase activity, contains SUMF1/FGE domain</fullName>
    </submittedName>
</protein>
<dbReference type="GO" id="GO:0120147">
    <property type="term" value="F:formylglycine-generating oxidase activity"/>
    <property type="evidence" value="ECO:0007669"/>
    <property type="project" value="TreeGrafter"/>
</dbReference>
<accession>A0A1T4ZYV6</accession>
<keyword evidence="4" id="KW-1185">Reference proteome</keyword>
<dbReference type="InterPro" id="IPR016187">
    <property type="entry name" value="CTDL_fold"/>
</dbReference>
<name>A0A1T4ZYV6_9SPHI</name>
<dbReference type="RefSeq" id="WP_079700619.1">
    <property type="nucleotide sequence ID" value="NZ_FUYR01000001.1"/>
</dbReference>
<proteinExistence type="predicted"/>
<dbReference type="InterPro" id="IPR042095">
    <property type="entry name" value="SUMF_sf"/>
</dbReference>
<feature type="region of interest" description="Disordered" evidence="1">
    <location>
        <begin position="256"/>
        <end position="276"/>
    </location>
</feature>
<organism evidence="3 4">
    <name type="scientific">Daejeonella lutea</name>
    <dbReference type="NCBI Taxonomy" id="572036"/>
    <lineage>
        <taxon>Bacteria</taxon>
        <taxon>Pseudomonadati</taxon>
        <taxon>Bacteroidota</taxon>
        <taxon>Sphingobacteriia</taxon>
        <taxon>Sphingobacteriales</taxon>
        <taxon>Sphingobacteriaceae</taxon>
        <taxon>Daejeonella</taxon>
    </lineage>
</organism>
<dbReference type="AlphaFoldDB" id="A0A1T4ZYV6"/>
<dbReference type="Gene3D" id="3.90.1580.10">
    <property type="entry name" value="paralog of FGE (formylglycine-generating enzyme)"/>
    <property type="match status" value="1"/>
</dbReference>